<protein>
    <submittedName>
        <fullName evidence="1">Putative lipoprotein</fullName>
    </submittedName>
</protein>
<proteinExistence type="predicted"/>
<dbReference type="EMBL" id="JDFF01000024">
    <property type="protein sequence ID" value="EWC91610.1"/>
    <property type="molecule type" value="Genomic_DNA"/>
</dbReference>
<dbReference type="PATRIC" id="fig|887901.3.peg.1316"/>
<keyword evidence="1" id="KW-0449">Lipoprotein</keyword>
<accession>Z4WV05</accession>
<comment type="caution">
    <text evidence="1">The sequence shown here is derived from an EMBL/GenBank/DDBJ whole genome shotgun (WGS) entry which is preliminary data.</text>
</comment>
<dbReference type="Proteomes" id="UP000023482">
    <property type="component" value="Unassembled WGS sequence"/>
</dbReference>
<gene>
    <name evidence="1" type="ORF">HMPREF0636_0309</name>
</gene>
<keyword evidence="2" id="KW-1185">Reference proteome</keyword>
<reference evidence="1 2" key="1">
    <citation type="submission" date="2014-01" db="EMBL/GenBank/DDBJ databases">
        <authorList>
            <person name="Durkin A.S."/>
            <person name="McCorrison J."/>
            <person name="Torralba M."/>
            <person name="Gillis M."/>
            <person name="Haft D.H."/>
            <person name="Methe B."/>
            <person name="Sutton G."/>
            <person name="Nelson K.E."/>
        </authorList>
    </citation>
    <scope>NUCLEOTIDE SEQUENCE [LARGE SCALE GENOMIC DNA]</scope>
    <source>
        <strain evidence="1 2">ATCC 51270</strain>
    </source>
</reference>
<evidence type="ECO:0000313" key="1">
    <source>
        <dbReference type="EMBL" id="EWC91610.1"/>
    </source>
</evidence>
<dbReference type="PROSITE" id="PS51257">
    <property type="entry name" value="PROKAR_LIPOPROTEIN"/>
    <property type="match status" value="1"/>
</dbReference>
<dbReference type="RefSeq" id="WP_044169241.1">
    <property type="nucleotide sequence ID" value="NZ_JDFF01000024.1"/>
</dbReference>
<evidence type="ECO:0000313" key="2">
    <source>
        <dbReference type="Proteomes" id="UP000023482"/>
    </source>
</evidence>
<name>Z4WV05_9PORP</name>
<organism evidence="1 2">
    <name type="scientific">Porphyromonas catoniae ATCC 51270</name>
    <dbReference type="NCBI Taxonomy" id="887901"/>
    <lineage>
        <taxon>Bacteria</taxon>
        <taxon>Pseudomonadati</taxon>
        <taxon>Bacteroidota</taxon>
        <taxon>Bacteroidia</taxon>
        <taxon>Bacteroidales</taxon>
        <taxon>Porphyromonadaceae</taxon>
        <taxon>Porphyromonas</taxon>
    </lineage>
</organism>
<dbReference type="AlphaFoldDB" id="Z4WV05"/>
<sequence length="683" mass="75539">MKKVFFVFLALVAFASCKKDDLPNSPSSGEKEVVRLSLSGDLGEARGLILTPKEQGGKVKIEVKSGDRKLRADYLIVNSTGQYTSGEIDLKVDADGKKFQAMEDIDISSLGGGQLKVSLLVRTGSTTPSTVLQKFNTTQPVSASVALISVGNNLVRGTDPHGMPYIVARNLSLKMAGFLLRMKIKNDTDKDYHIRAIRSESFGITSNGLLYHDTTTGQITLPIGSATTVFTFPEGNQGILLRSGEESQDEYLFYCATSPAQYSRGEIALDVEPVDGTYGQAVFTDFPMLSNGTTSRDGKLMRTTLTLREMTNPLTYFDGKMAGQTPTAVSPTVTFAGFTNNAKVTTNVGYYLDGEAKQLNIPGYHIANEYELDAIYPAALGPHSRANSTVPIYIKADKVLGGDLGQLSLGDYYEDGRLQGHLYHPNPAQIGSHSFEYANGTFIRGNSAESIDPAPYYRYPEDGSWPRSSAYVFSSLRLLEDPNKKIVVYALLFDKVVGAGSRRYGYYTEEAMKRIPGLKRIRLLNSAARYAYRFSYYRDKVVIEACPVGADPNIQTAKDVRDRNVFATSTKVERREIVYLPSTSKRRDGGFTYNRKQAGQVAKWPDRPGYPSIWTHSIPEYPLLPLTFGFRICYTENYPPYVYLDSQGISSTPIGPRYDTAPEIEAPYSNPSRYPVLLFKNKD</sequence>